<dbReference type="Proteomes" id="UP001153678">
    <property type="component" value="Unassembled WGS sequence"/>
</dbReference>
<comment type="caution">
    <text evidence="13">The sequence shown here is derived from an EMBL/GenBank/DDBJ whole genome shotgun (WGS) entry which is preliminary data.</text>
</comment>
<dbReference type="AlphaFoldDB" id="A0A9W4SJD7"/>
<comment type="function">
    <text evidence="10 11">Polymerizes chitin, a structural polymer of the cell wall and septum, by transferring the sugar moiety of UDP-GlcNAc to the non-reducing end of the growing chitin polymer.</text>
</comment>
<dbReference type="InterPro" id="IPR029044">
    <property type="entry name" value="Nucleotide-diphossugar_trans"/>
</dbReference>
<keyword evidence="8 11" id="KW-0472">Membrane</keyword>
<feature type="transmembrane region" description="Helical" evidence="11">
    <location>
        <begin position="493"/>
        <end position="511"/>
    </location>
</feature>
<proteinExistence type="inferred from homology"/>
<accession>A0A9W4SJD7</accession>
<dbReference type="GO" id="GO:0071555">
    <property type="term" value="P:cell wall organization"/>
    <property type="evidence" value="ECO:0007669"/>
    <property type="project" value="UniProtKB-KW"/>
</dbReference>
<evidence type="ECO:0000256" key="1">
    <source>
        <dbReference type="ARBA" id="ARBA00004651"/>
    </source>
</evidence>
<evidence type="ECO:0000256" key="2">
    <source>
        <dbReference type="ARBA" id="ARBA00012543"/>
    </source>
</evidence>
<sequence>MYQEQPPPQGGYPAYNNGGYENDFQQSYVDKRKSVKHVEPVNGNCVIDCPVPDKIRQSVKSQTEEFTHMRYTAVTCDPDEFVSNNYLLRPHMYKRKTELMIVMTMYNEDDRLFIKTMSSAIKNIAHLCSRNKSKTWGKDGWEKVVVVVVADGRNKVNQRVLKVLGAMGVYQEGIMQDNVFGQPVTGHLFEYTSNLMVDKDFNITGQNPPVQILFCLKEKNAKKLNSHRWFFNAFANLLNPNVCILLDVGTKPSHTSVYHLWKAFDRDQNVGGACGEIKAELGKTWRNLLNPLVASQNFEYKMSNILDKPLESVFGYISVLPGAFSAYRYKALKNTKPGIGPLASYFKGEAMHGDGAASAGIFESNMYLAEDRILCFELVAKTNEAWTLKYVKSAKAETDVPDNVPEFISQRRRWLNGSFFAAFYSVANFMRIWSSGQPFLRKILLQIEFIYNTINLLFNWFALGNFYLAFFFLTSATTSNPKYDPFKGYGNDLFNLVRSLYMMVIVTMFICSMGNRPQGSKKTYLLCIILFAIIMATMLYCAFYTVYISVNEVVDFQNVASIKNAFKSAEFRDIVISLASTYGLYFGSSILHGEPWHMFTCLIQYTLLIPFYVNILMVYAFCNTHDVSWGTKGDNGTAGGGNGALPVAGKDGKKLMQVEVIHEKVNINAVYDDMIKDLNERVQEEKQHRDAATKKDDYYKMFRTNLVLAWMFSNAALVVFFTSSTWNELVLSKNAAISYNPYLTFELSDAFGIWSLD</sequence>
<dbReference type="InterPro" id="IPR004835">
    <property type="entry name" value="Chitin_synth"/>
</dbReference>
<feature type="transmembrane region" description="Helical" evidence="11">
    <location>
        <begin position="414"/>
        <end position="433"/>
    </location>
</feature>
<organism evidence="13 14">
    <name type="scientific">Funneliformis geosporum</name>
    <dbReference type="NCBI Taxonomy" id="1117311"/>
    <lineage>
        <taxon>Eukaryota</taxon>
        <taxon>Fungi</taxon>
        <taxon>Fungi incertae sedis</taxon>
        <taxon>Mucoromycota</taxon>
        <taxon>Glomeromycotina</taxon>
        <taxon>Glomeromycetes</taxon>
        <taxon>Glomerales</taxon>
        <taxon>Glomeraceae</taxon>
        <taxon>Funneliformis</taxon>
    </lineage>
</organism>
<evidence type="ECO:0000256" key="5">
    <source>
        <dbReference type="ARBA" id="ARBA00022679"/>
    </source>
</evidence>
<name>A0A9W4SJD7_9GLOM</name>
<evidence type="ECO:0000256" key="7">
    <source>
        <dbReference type="ARBA" id="ARBA00022989"/>
    </source>
</evidence>
<comment type="similarity">
    <text evidence="11">Belongs to the chitin synthase family.</text>
</comment>
<evidence type="ECO:0000256" key="6">
    <source>
        <dbReference type="ARBA" id="ARBA00022692"/>
    </source>
</evidence>
<evidence type="ECO:0000256" key="11">
    <source>
        <dbReference type="RuleBase" id="RU366040"/>
    </source>
</evidence>
<protein>
    <recommendedName>
        <fullName evidence="2 11">Chitin synthase</fullName>
        <ecNumber evidence="2 11">2.4.1.16</ecNumber>
    </recommendedName>
</protein>
<gene>
    <name evidence="13" type="ORF">FWILDA_LOCUS4661</name>
</gene>
<evidence type="ECO:0000313" key="13">
    <source>
        <dbReference type="EMBL" id="CAI2170599.1"/>
    </source>
</evidence>
<dbReference type="PANTHER" id="PTHR22914:SF9">
    <property type="entry name" value="CHITIN SYNTHASE 1"/>
    <property type="match status" value="1"/>
</dbReference>
<keyword evidence="4 11" id="KW-0328">Glycosyltransferase</keyword>
<evidence type="ECO:0000256" key="9">
    <source>
        <dbReference type="ARBA" id="ARBA00023316"/>
    </source>
</evidence>
<evidence type="ECO:0000256" key="4">
    <source>
        <dbReference type="ARBA" id="ARBA00022676"/>
    </source>
</evidence>
<keyword evidence="6 11" id="KW-0812">Transmembrane</keyword>
<dbReference type="GO" id="GO:0004100">
    <property type="term" value="F:chitin synthase activity"/>
    <property type="evidence" value="ECO:0007669"/>
    <property type="project" value="UniProtKB-UniRule"/>
</dbReference>
<dbReference type="CDD" id="cd04190">
    <property type="entry name" value="Chitin_synth_C"/>
    <property type="match status" value="1"/>
</dbReference>
<dbReference type="EMBL" id="CAMKVN010000718">
    <property type="protein sequence ID" value="CAI2170599.1"/>
    <property type="molecule type" value="Genomic_DNA"/>
</dbReference>
<evidence type="ECO:0000256" key="3">
    <source>
        <dbReference type="ARBA" id="ARBA00022475"/>
    </source>
</evidence>
<dbReference type="SUPFAM" id="SSF53448">
    <property type="entry name" value="Nucleotide-diphospho-sugar transferases"/>
    <property type="match status" value="1"/>
</dbReference>
<keyword evidence="7 11" id="KW-1133">Transmembrane helix</keyword>
<keyword evidence="3 11" id="KW-1003">Cell membrane</keyword>
<feature type="transmembrane region" description="Helical" evidence="11">
    <location>
        <begin position="454"/>
        <end position="473"/>
    </location>
</feature>
<feature type="domain" description="Chitin synthase N-terminal" evidence="12">
    <location>
        <begin position="34"/>
        <end position="98"/>
    </location>
</feature>
<dbReference type="Pfam" id="PF08407">
    <property type="entry name" value="Chitin_synth_1N"/>
    <property type="match status" value="1"/>
</dbReference>
<evidence type="ECO:0000256" key="10">
    <source>
        <dbReference type="ARBA" id="ARBA00024009"/>
    </source>
</evidence>
<dbReference type="Pfam" id="PF01644">
    <property type="entry name" value="Chitin_synth_1"/>
    <property type="match status" value="1"/>
</dbReference>
<evidence type="ECO:0000313" key="14">
    <source>
        <dbReference type="Proteomes" id="UP001153678"/>
    </source>
</evidence>
<keyword evidence="9 11" id="KW-0961">Cell wall biogenesis/degradation</keyword>
<evidence type="ECO:0000256" key="8">
    <source>
        <dbReference type="ARBA" id="ARBA00023136"/>
    </source>
</evidence>
<dbReference type="OrthoDB" id="26569at2759"/>
<feature type="transmembrane region" description="Helical" evidence="11">
    <location>
        <begin position="704"/>
        <end position="723"/>
    </location>
</feature>
<feature type="transmembrane region" description="Helical" evidence="11">
    <location>
        <begin position="523"/>
        <end position="547"/>
    </location>
</feature>
<comment type="subcellular location">
    <subcellularLocation>
        <location evidence="1 11">Cell membrane</location>
        <topology evidence="1 11">Multi-pass membrane protein</topology>
    </subcellularLocation>
</comment>
<reference evidence="13" key="1">
    <citation type="submission" date="2022-08" db="EMBL/GenBank/DDBJ databases">
        <authorList>
            <person name="Kallberg Y."/>
            <person name="Tangrot J."/>
            <person name="Rosling A."/>
        </authorList>
    </citation>
    <scope>NUCLEOTIDE SEQUENCE</scope>
    <source>
        <strain evidence="13">Wild A</strain>
    </source>
</reference>
<dbReference type="GO" id="GO:0030428">
    <property type="term" value="C:cell septum"/>
    <property type="evidence" value="ECO:0007669"/>
    <property type="project" value="TreeGrafter"/>
</dbReference>
<keyword evidence="5 11" id="KW-0808">Transferase</keyword>
<feature type="transmembrane region" description="Helical" evidence="11">
    <location>
        <begin position="602"/>
        <end position="622"/>
    </location>
</feature>
<dbReference type="EC" id="2.4.1.16" evidence="2 11"/>
<keyword evidence="14" id="KW-1185">Reference proteome</keyword>
<evidence type="ECO:0000259" key="12">
    <source>
        <dbReference type="Pfam" id="PF08407"/>
    </source>
</evidence>
<dbReference type="GO" id="GO:0006031">
    <property type="term" value="P:chitin biosynthetic process"/>
    <property type="evidence" value="ECO:0007669"/>
    <property type="project" value="UniProtKB-UniRule"/>
</dbReference>
<dbReference type="InterPro" id="IPR013616">
    <property type="entry name" value="Chitin_synth_N"/>
</dbReference>
<dbReference type="GO" id="GO:0005886">
    <property type="term" value="C:plasma membrane"/>
    <property type="evidence" value="ECO:0007669"/>
    <property type="project" value="UniProtKB-SubCell"/>
</dbReference>
<dbReference type="PANTHER" id="PTHR22914">
    <property type="entry name" value="CHITIN SYNTHASE"/>
    <property type="match status" value="1"/>
</dbReference>
<comment type="catalytic activity">
    <reaction evidence="11">
        <text>[(1-&gt;4)-N-acetyl-beta-D-glucosaminyl](n) + UDP-N-acetyl-alpha-D-glucosamine = [(1-&gt;4)-N-acetyl-beta-D-glucosaminyl](n+1) + UDP + H(+)</text>
        <dbReference type="Rhea" id="RHEA:16637"/>
        <dbReference type="Rhea" id="RHEA-COMP:9593"/>
        <dbReference type="Rhea" id="RHEA-COMP:9595"/>
        <dbReference type="ChEBI" id="CHEBI:15378"/>
        <dbReference type="ChEBI" id="CHEBI:17029"/>
        <dbReference type="ChEBI" id="CHEBI:57705"/>
        <dbReference type="ChEBI" id="CHEBI:58223"/>
        <dbReference type="EC" id="2.4.1.16"/>
    </reaction>
</comment>